<dbReference type="EMBL" id="QQNH01000025">
    <property type="protein sequence ID" value="RDE08055.1"/>
    <property type="molecule type" value="Genomic_DNA"/>
</dbReference>
<evidence type="ECO:0000256" key="1">
    <source>
        <dbReference type="ARBA" id="ARBA00022670"/>
    </source>
</evidence>
<dbReference type="Pfam" id="PF08439">
    <property type="entry name" value="Peptidase_M3_N"/>
    <property type="match status" value="1"/>
</dbReference>
<evidence type="ECO:0000256" key="5">
    <source>
        <dbReference type="ARBA" id="ARBA00023049"/>
    </source>
</evidence>
<dbReference type="InterPro" id="IPR013647">
    <property type="entry name" value="OligopepF_N_dom"/>
</dbReference>
<dbReference type="SUPFAM" id="SSF55486">
    <property type="entry name" value="Metalloproteases ('zincins'), catalytic domain"/>
    <property type="match status" value="1"/>
</dbReference>
<accession>A0A369W2G3</accession>
<evidence type="ECO:0000259" key="8">
    <source>
        <dbReference type="Pfam" id="PF08439"/>
    </source>
</evidence>
<name>A0A369W2G3_9HYPH</name>
<dbReference type="Gene3D" id="1.10.1370.20">
    <property type="entry name" value="Oligoendopeptidase f, C-terminal domain"/>
    <property type="match status" value="1"/>
</dbReference>
<proteinExistence type="inferred from homology"/>
<keyword evidence="4 6" id="KW-0862">Zinc</keyword>
<dbReference type="GO" id="GO:0004222">
    <property type="term" value="F:metalloendopeptidase activity"/>
    <property type="evidence" value="ECO:0007669"/>
    <property type="project" value="InterPro"/>
</dbReference>
<dbReference type="InterPro" id="IPR011977">
    <property type="entry name" value="Pept_M3B_clade3"/>
</dbReference>
<keyword evidence="10" id="KW-1185">Reference proteome</keyword>
<dbReference type="GO" id="GO:0046872">
    <property type="term" value="F:metal ion binding"/>
    <property type="evidence" value="ECO:0007669"/>
    <property type="project" value="UniProtKB-UniRule"/>
</dbReference>
<organism evidence="9 10">
    <name type="scientific">Pelagibacterium lacus</name>
    <dbReference type="NCBI Taxonomy" id="2282655"/>
    <lineage>
        <taxon>Bacteria</taxon>
        <taxon>Pseudomonadati</taxon>
        <taxon>Pseudomonadota</taxon>
        <taxon>Alphaproteobacteria</taxon>
        <taxon>Hyphomicrobiales</taxon>
        <taxon>Devosiaceae</taxon>
        <taxon>Pelagibacterium</taxon>
    </lineage>
</organism>
<sequence length="601" mass="68531">MTSAVPQSTHNQFGDLPEWDLSDLYPGVGSEELKADLAFLEAETRAFEADYKSKLESLAGSDGLVAAVRRYEKLDEVFGRLGSFAYLNYAQNTADPDRAKFLGDTQDKLTAFSTRTLFFALEINRIADDVLDAAFGRSADLAHYRPWFTELRKSRPYQLEDRVEELFHDKYVTGHAAWNRLFDETMASLKFEVDGETLGLEQTLNLLSDKDEAKRASAFKALSKTLSDNKRLFVHITNVMAKDKEISDRWRGYEDVADSRHLANSVEREVVEALEKAVREAYPRLSHRYYQMKAKWFGKDQLDPWDRNAPLPTSDDRIFDWETAKTTVLDAYGRFSPRLAEIAQPFFDSGWIDAPVKPNKAPGAFAHPTVTTAHPYLMLNYMGRTRDVMTLAHELGHGVHQRLAASQGELMAPTPLTLAETASVFGEMLTFRAILDQTSDPRQRFALIASKIEDMLNTVVRQISFYTFERKVHLARREGELRAEELDRFWMEISRESLGPGIRLPEEYGSLWTYVGHFIHAPFYVYAYAFGDCLVNSLFAQYEKSSEGFAERYFEMLSAGGSKHHSELLAPFGLDARDPQFWSLGLSMIERLIDELEQTQP</sequence>
<keyword evidence="5 6" id="KW-0482">Metalloprotease</keyword>
<dbReference type="InterPro" id="IPR001567">
    <property type="entry name" value="Pept_M3A_M3B_dom"/>
</dbReference>
<dbReference type="PANTHER" id="PTHR34217:SF1">
    <property type="entry name" value="CARBOXYPEPTIDASE 1"/>
    <property type="match status" value="1"/>
</dbReference>
<dbReference type="Pfam" id="PF01432">
    <property type="entry name" value="Peptidase_M3"/>
    <property type="match status" value="1"/>
</dbReference>
<reference evidence="10" key="1">
    <citation type="submission" date="2018-07" db="EMBL/GenBank/DDBJ databases">
        <authorList>
            <person name="Liu B.-T."/>
            <person name="Du Z."/>
        </authorList>
    </citation>
    <scope>NUCLEOTIDE SEQUENCE [LARGE SCALE GENOMIC DNA]</scope>
    <source>
        <strain evidence="10">XYN52</strain>
    </source>
</reference>
<dbReference type="Proteomes" id="UP000253759">
    <property type="component" value="Unassembled WGS sequence"/>
</dbReference>
<dbReference type="Gene3D" id="1.20.140.70">
    <property type="entry name" value="Oligopeptidase f, N-terminal domain"/>
    <property type="match status" value="1"/>
</dbReference>
<evidence type="ECO:0000256" key="3">
    <source>
        <dbReference type="ARBA" id="ARBA00022801"/>
    </source>
</evidence>
<evidence type="ECO:0000256" key="4">
    <source>
        <dbReference type="ARBA" id="ARBA00022833"/>
    </source>
</evidence>
<dbReference type="CDD" id="cd09610">
    <property type="entry name" value="M3B_PepF"/>
    <property type="match status" value="1"/>
</dbReference>
<comment type="caution">
    <text evidence="9">The sequence shown here is derived from an EMBL/GenBank/DDBJ whole genome shotgun (WGS) entry which is preliminary data.</text>
</comment>
<comment type="cofactor">
    <cofactor evidence="6">
        <name>Zn(2+)</name>
        <dbReference type="ChEBI" id="CHEBI:29105"/>
    </cofactor>
    <text evidence="6">Binds 1 zinc ion.</text>
</comment>
<evidence type="ECO:0000313" key="9">
    <source>
        <dbReference type="EMBL" id="RDE08055.1"/>
    </source>
</evidence>
<evidence type="ECO:0000256" key="6">
    <source>
        <dbReference type="RuleBase" id="RU003435"/>
    </source>
</evidence>
<dbReference type="RefSeq" id="WP_114646747.1">
    <property type="nucleotide sequence ID" value="NZ_QQNH01000025.1"/>
</dbReference>
<keyword evidence="2 6" id="KW-0479">Metal-binding</keyword>
<feature type="domain" description="Oligopeptidase F N-terminal" evidence="8">
    <location>
        <begin position="122"/>
        <end position="191"/>
    </location>
</feature>
<dbReference type="PANTHER" id="PTHR34217">
    <property type="entry name" value="METAL-DEPENDENT CARBOXYPEPTIDASE"/>
    <property type="match status" value="1"/>
</dbReference>
<evidence type="ECO:0000313" key="10">
    <source>
        <dbReference type="Proteomes" id="UP000253759"/>
    </source>
</evidence>
<dbReference type="InterPro" id="IPR001333">
    <property type="entry name" value="Peptidase_M32_Taq"/>
</dbReference>
<comment type="similarity">
    <text evidence="6">Belongs to the peptidase M3 family.</text>
</comment>
<dbReference type="InterPro" id="IPR042088">
    <property type="entry name" value="OligoPept_F_C"/>
</dbReference>
<keyword evidence="3 6" id="KW-0378">Hydrolase</keyword>
<dbReference type="GO" id="GO:0006508">
    <property type="term" value="P:proteolysis"/>
    <property type="evidence" value="ECO:0007669"/>
    <property type="project" value="UniProtKB-KW"/>
</dbReference>
<evidence type="ECO:0000259" key="7">
    <source>
        <dbReference type="Pfam" id="PF01432"/>
    </source>
</evidence>
<dbReference type="GO" id="GO:0004181">
    <property type="term" value="F:metallocarboxypeptidase activity"/>
    <property type="evidence" value="ECO:0007669"/>
    <property type="project" value="InterPro"/>
</dbReference>
<protein>
    <submittedName>
        <fullName evidence="9">Oligoendopeptidase F</fullName>
    </submittedName>
</protein>
<dbReference type="AlphaFoldDB" id="A0A369W2G3"/>
<dbReference type="NCBIfam" id="TIGR02290">
    <property type="entry name" value="M3_fam_3"/>
    <property type="match status" value="1"/>
</dbReference>
<gene>
    <name evidence="9" type="ORF">DVH29_13590</name>
</gene>
<feature type="domain" description="Peptidase M3A/M3B catalytic" evidence="7">
    <location>
        <begin position="206"/>
        <end position="583"/>
    </location>
</feature>
<keyword evidence="1 6" id="KW-0645">Protease</keyword>
<evidence type="ECO:0000256" key="2">
    <source>
        <dbReference type="ARBA" id="ARBA00022723"/>
    </source>
</evidence>
<dbReference type="OrthoDB" id="9766487at2"/>